<feature type="transmembrane region" description="Helical" evidence="1">
    <location>
        <begin position="36"/>
        <end position="53"/>
    </location>
</feature>
<dbReference type="Proteomes" id="UP000253517">
    <property type="component" value="Unassembled WGS sequence"/>
</dbReference>
<feature type="signal peptide" evidence="2">
    <location>
        <begin position="1"/>
        <end position="26"/>
    </location>
</feature>
<dbReference type="RefSeq" id="WP_037357463.1">
    <property type="nucleotide sequence ID" value="NZ_BHZF01000002.1"/>
</dbReference>
<evidence type="ECO:0000256" key="2">
    <source>
        <dbReference type="SAM" id="SignalP"/>
    </source>
</evidence>
<evidence type="ECO:0000313" key="4">
    <source>
        <dbReference type="Proteomes" id="UP000253517"/>
    </source>
</evidence>
<dbReference type="AlphaFoldDB" id="A0A369A945"/>
<reference evidence="3 4" key="1">
    <citation type="submission" date="2018-07" db="EMBL/GenBank/DDBJ databases">
        <title>Genomic Encyclopedia of Type Strains, Phase IV (KMG-IV): sequencing the most valuable type-strain genomes for metagenomic binning, comparative biology and taxonomic classification.</title>
        <authorList>
            <person name="Goeker M."/>
        </authorList>
    </citation>
    <scope>NUCLEOTIDE SEQUENCE [LARGE SCALE GENOMIC DNA]</scope>
    <source>
        <strain evidence="3 4">DSM 21410</strain>
    </source>
</reference>
<sequence length="64" mass="6754">MNPKKLRKFSGFIILLTAAIPLVVNAQPDPPGGPVPVDGALSLLLVAGAAFGIKKIKNEKNKYL</sequence>
<feature type="chain" id="PRO_5016886165" evidence="2">
    <location>
        <begin position="27"/>
        <end position="64"/>
    </location>
</feature>
<name>A0A369A945_9FLAO</name>
<gene>
    <name evidence="3" type="ORF">DES35_102391</name>
</gene>
<proteinExistence type="predicted"/>
<keyword evidence="1" id="KW-0812">Transmembrane</keyword>
<dbReference type="InterPro" id="IPR058207">
    <property type="entry name" value="PID_CTERM"/>
</dbReference>
<evidence type="ECO:0000313" key="3">
    <source>
        <dbReference type="EMBL" id="RCX03934.1"/>
    </source>
</evidence>
<dbReference type="NCBIfam" id="NF046080">
    <property type="entry name" value="PID_CTERM"/>
    <property type="match status" value="1"/>
</dbReference>
<keyword evidence="4" id="KW-1185">Reference proteome</keyword>
<keyword evidence="2" id="KW-0732">Signal</keyword>
<keyword evidence="1" id="KW-0472">Membrane</keyword>
<organism evidence="3 4">
    <name type="scientific">Schleiferia thermophila</name>
    <dbReference type="NCBI Taxonomy" id="884107"/>
    <lineage>
        <taxon>Bacteria</taxon>
        <taxon>Pseudomonadati</taxon>
        <taxon>Bacteroidota</taxon>
        <taxon>Flavobacteriia</taxon>
        <taxon>Flavobacteriales</taxon>
        <taxon>Schleiferiaceae</taxon>
        <taxon>Schleiferia</taxon>
    </lineage>
</organism>
<accession>A0A369A945</accession>
<comment type="caution">
    <text evidence="3">The sequence shown here is derived from an EMBL/GenBank/DDBJ whole genome shotgun (WGS) entry which is preliminary data.</text>
</comment>
<protein>
    <submittedName>
        <fullName evidence="3">Uncharacterized protein</fullName>
    </submittedName>
</protein>
<keyword evidence="1" id="KW-1133">Transmembrane helix</keyword>
<evidence type="ECO:0000256" key="1">
    <source>
        <dbReference type="SAM" id="Phobius"/>
    </source>
</evidence>
<dbReference type="EMBL" id="QPJS01000002">
    <property type="protein sequence ID" value="RCX03934.1"/>
    <property type="molecule type" value="Genomic_DNA"/>
</dbReference>